<dbReference type="InterPro" id="IPR011009">
    <property type="entry name" value="Kinase-like_dom_sf"/>
</dbReference>
<evidence type="ECO:0000256" key="2">
    <source>
        <dbReference type="ARBA" id="ARBA00022741"/>
    </source>
</evidence>
<keyword evidence="3" id="KW-0067">ATP-binding</keyword>
<name>A0A9P4TW22_9PEZI</name>
<dbReference type="EMBL" id="MU007060">
    <property type="protein sequence ID" value="KAF2427429.1"/>
    <property type="molecule type" value="Genomic_DNA"/>
</dbReference>
<gene>
    <name evidence="5" type="ORF">EJ08DRAFT_357539</name>
</gene>
<dbReference type="Pfam" id="PF00069">
    <property type="entry name" value="Pkinase"/>
    <property type="match status" value="1"/>
</dbReference>
<dbReference type="SUPFAM" id="SSF56112">
    <property type="entry name" value="Protein kinase-like (PK-like)"/>
    <property type="match status" value="1"/>
</dbReference>
<keyword evidence="5" id="KW-0808">Transferase</keyword>
<keyword evidence="6" id="KW-1185">Reference proteome</keyword>
<organism evidence="5 6">
    <name type="scientific">Tothia fuscella</name>
    <dbReference type="NCBI Taxonomy" id="1048955"/>
    <lineage>
        <taxon>Eukaryota</taxon>
        <taxon>Fungi</taxon>
        <taxon>Dikarya</taxon>
        <taxon>Ascomycota</taxon>
        <taxon>Pezizomycotina</taxon>
        <taxon>Dothideomycetes</taxon>
        <taxon>Pleosporomycetidae</taxon>
        <taxon>Venturiales</taxon>
        <taxon>Cylindrosympodiaceae</taxon>
        <taxon>Tothia</taxon>
    </lineage>
</organism>
<protein>
    <submittedName>
        <fullName evidence="5">Kinase-like protein</fullName>
    </submittedName>
</protein>
<dbReference type="GO" id="GO:0004674">
    <property type="term" value="F:protein serine/threonine kinase activity"/>
    <property type="evidence" value="ECO:0007669"/>
    <property type="project" value="UniProtKB-KW"/>
</dbReference>
<dbReference type="Proteomes" id="UP000800235">
    <property type="component" value="Unassembled WGS sequence"/>
</dbReference>
<evidence type="ECO:0000313" key="5">
    <source>
        <dbReference type="EMBL" id="KAF2427429.1"/>
    </source>
</evidence>
<accession>A0A9P4TW22</accession>
<evidence type="ECO:0000259" key="4">
    <source>
        <dbReference type="PROSITE" id="PS50011"/>
    </source>
</evidence>
<reference evidence="5" key="1">
    <citation type="journal article" date="2020" name="Stud. Mycol.">
        <title>101 Dothideomycetes genomes: a test case for predicting lifestyles and emergence of pathogens.</title>
        <authorList>
            <person name="Haridas S."/>
            <person name="Albert R."/>
            <person name="Binder M."/>
            <person name="Bloem J."/>
            <person name="Labutti K."/>
            <person name="Salamov A."/>
            <person name="Andreopoulos B."/>
            <person name="Baker S."/>
            <person name="Barry K."/>
            <person name="Bills G."/>
            <person name="Bluhm B."/>
            <person name="Cannon C."/>
            <person name="Castanera R."/>
            <person name="Culley D."/>
            <person name="Daum C."/>
            <person name="Ezra D."/>
            <person name="Gonzalez J."/>
            <person name="Henrissat B."/>
            <person name="Kuo A."/>
            <person name="Liang C."/>
            <person name="Lipzen A."/>
            <person name="Lutzoni F."/>
            <person name="Magnuson J."/>
            <person name="Mondo S."/>
            <person name="Nolan M."/>
            <person name="Ohm R."/>
            <person name="Pangilinan J."/>
            <person name="Park H.-J."/>
            <person name="Ramirez L."/>
            <person name="Alfaro M."/>
            <person name="Sun H."/>
            <person name="Tritt A."/>
            <person name="Yoshinaga Y."/>
            <person name="Zwiers L.-H."/>
            <person name="Turgeon B."/>
            <person name="Goodwin S."/>
            <person name="Spatafora J."/>
            <person name="Crous P."/>
            <person name="Grigoriev I."/>
        </authorList>
    </citation>
    <scope>NUCLEOTIDE SEQUENCE</scope>
    <source>
        <strain evidence="5">CBS 130266</strain>
    </source>
</reference>
<dbReference type="GO" id="GO:0005524">
    <property type="term" value="F:ATP binding"/>
    <property type="evidence" value="ECO:0007669"/>
    <property type="project" value="UniProtKB-KW"/>
</dbReference>
<evidence type="ECO:0000256" key="3">
    <source>
        <dbReference type="ARBA" id="ARBA00022840"/>
    </source>
</evidence>
<keyword evidence="5" id="KW-0418">Kinase</keyword>
<dbReference type="PROSITE" id="PS50011">
    <property type="entry name" value="PROTEIN_KINASE_DOM"/>
    <property type="match status" value="1"/>
</dbReference>
<sequence length="317" mass="35672">MSKFALNKIIRGKKGSYCLVKLLTPHVFQAKIEGSADLVAIKIPPEQAYLFNDERNTYSWRPIKTSPHIRSLHEYIDDEANRCLVFEWMDRTLWDAKDESIAQKKDAFKTVATSCLKGLLAFQKMDGENDYCHTDLNPNNILISGFPGSTPVVKISDLGFTTRAGSHDKVSVRLQGDAIRAPEIWKGAKPTPAMDIWSLGVSLVDWLTARAVFGYGGCNVETNFGPEITKNAWAIAKLHKVRNVPLADPEDEKYNDDFIVAEAFLQDDLVKDLELREQLERQQVPTECISFIEHLLTVDPAKRPSIAEALAHPYLQD</sequence>
<dbReference type="InterPro" id="IPR000719">
    <property type="entry name" value="Prot_kinase_dom"/>
</dbReference>
<evidence type="ECO:0000313" key="6">
    <source>
        <dbReference type="Proteomes" id="UP000800235"/>
    </source>
</evidence>
<comment type="caution">
    <text evidence="5">The sequence shown here is derived from an EMBL/GenBank/DDBJ whole genome shotgun (WGS) entry which is preliminary data.</text>
</comment>
<keyword evidence="1" id="KW-0723">Serine/threonine-protein kinase</keyword>
<dbReference type="InterPro" id="IPR050117">
    <property type="entry name" value="MAPK"/>
</dbReference>
<dbReference type="OrthoDB" id="5979581at2759"/>
<dbReference type="AlphaFoldDB" id="A0A9P4TW22"/>
<dbReference type="Gene3D" id="1.10.510.10">
    <property type="entry name" value="Transferase(Phosphotransferase) domain 1"/>
    <property type="match status" value="1"/>
</dbReference>
<dbReference type="PANTHER" id="PTHR24055">
    <property type="entry name" value="MITOGEN-ACTIVATED PROTEIN KINASE"/>
    <property type="match status" value="1"/>
</dbReference>
<proteinExistence type="predicted"/>
<evidence type="ECO:0000256" key="1">
    <source>
        <dbReference type="ARBA" id="ARBA00022527"/>
    </source>
</evidence>
<keyword evidence="2" id="KW-0547">Nucleotide-binding</keyword>
<feature type="domain" description="Protein kinase" evidence="4">
    <location>
        <begin position="1"/>
        <end position="315"/>
    </location>
</feature>
<dbReference type="SMART" id="SM00220">
    <property type="entry name" value="S_TKc"/>
    <property type="match status" value="1"/>
</dbReference>